<accession>A0A380GXA4</accession>
<dbReference type="SUPFAM" id="SSF56655">
    <property type="entry name" value="Carbohydrate phosphatase"/>
    <property type="match status" value="1"/>
</dbReference>
<evidence type="ECO:0000313" key="2">
    <source>
        <dbReference type="EMBL" id="SUM58235.1"/>
    </source>
</evidence>
<dbReference type="Gene3D" id="3.30.540.10">
    <property type="entry name" value="Fructose-1,6-Bisphosphatase, subunit A, domain 1"/>
    <property type="match status" value="1"/>
</dbReference>
<sequence>MMTEQLKQIDQHVVQWLMQMKQEVPKMLADMDLQTKTSRFDLVTNVDKSIEQSFEQLLTAQFPEHQLYGEEAHHDTEKLREGYTWVLDPIDGTANLVKQQDDFCIILALFYNGEPVLSYIYDYPRQKLFQAIKGEGVYLNGTLLSPPPIMALKDSMISFNNKVLNDETMHDLLDASFGYRLIGACGLDSAKVFTGQFGMHIHTNAKPWDIGAQFLFAEMLGLKMTNFHQEPIDFIHGGPFIISNPGCYEQTLEILLQKGGYEK</sequence>
<dbReference type="Gene3D" id="3.40.190.80">
    <property type="match status" value="1"/>
</dbReference>
<dbReference type="PRINTS" id="PR00377">
    <property type="entry name" value="IMPHPHTASES"/>
</dbReference>
<feature type="binding site" evidence="1">
    <location>
        <position position="90"/>
    </location>
    <ligand>
        <name>Mg(2+)</name>
        <dbReference type="ChEBI" id="CHEBI:18420"/>
        <label>2</label>
    </ligand>
</feature>
<reference evidence="2 3" key="1">
    <citation type="submission" date="2018-06" db="EMBL/GenBank/DDBJ databases">
        <authorList>
            <consortium name="Pathogen Informatics"/>
            <person name="Doyle S."/>
        </authorList>
    </citation>
    <scope>NUCLEOTIDE SEQUENCE [LARGE SCALE GENOMIC DNA]</scope>
    <source>
        <strain evidence="2 3">NCTC13832</strain>
    </source>
</reference>
<organism evidence="2 3">
    <name type="scientific">Staphylococcus microti</name>
    <dbReference type="NCBI Taxonomy" id="569857"/>
    <lineage>
        <taxon>Bacteria</taxon>
        <taxon>Bacillati</taxon>
        <taxon>Bacillota</taxon>
        <taxon>Bacilli</taxon>
        <taxon>Bacillales</taxon>
        <taxon>Staphylococcaceae</taxon>
        <taxon>Staphylococcus</taxon>
    </lineage>
</organism>
<evidence type="ECO:0000256" key="1">
    <source>
        <dbReference type="PIRSR" id="PIRSR600760-2"/>
    </source>
</evidence>
<proteinExistence type="predicted"/>
<dbReference type="GO" id="GO:0008934">
    <property type="term" value="F:inositol monophosphate 1-phosphatase activity"/>
    <property type="evidence" value="ECO:0007669"/>
    <property type="project" value="TreeGrafter"/>
</dbReference>
<dbReference type="Proteomes" id="UP000254100">
    <property type="component" value="Unassembled WGS sequence"/>
</dbReference>
<dbReference type="InterPro" id="IPR000760">
    <property type="entry name" value="Inositol_monophosphatase-like"/>
</dbReference>
<evidence type="ECO:0000313" key="3">
    <source>
        <dbReference type="Proteomes" id="UP000254100"/>
    </source>
</evidence>
<gene>
    <name evidence="2" type="primary">suhB_2</name>
    <name evidence="2" type="ORF">NCTC13832_01983</name>
</gene>
<feature type="binding site" evidence="1">
    <location>
        <position position="209"/>
    </location>
    <ligand>
        <name>Mg(2+)</name>
        <dbReference type="ChEBI" id="CHEBI:18420"/>
        <label>1</label>
        <note>catalytic</note>
    </ligand>
</feature>
<feature type="binding site" evidence="1">
    <location>
        <position position="91"/>
    </location>
    <ligand>
        <name>Mg(2+)</name>
        <dbReference type="ChEBI" id="CHEBI:18420"/>
        <label>1</label>
        <note>catalytic</note>
    </ligand>
</feature>
<dbReference type="CDD" id="cd01637">
    <property type="entry name" value="IMPase_like"/>
    <property type="match status" value="1"/>
</dbReference>
<dbReference type="Pfam" id="PF00459">
    <property type="entry name" value="Inositol_P"/>
    <property type="match status" value="1"/>
</dbReference>
<feature type="binding site" evidence="1">
    <location>
        <position position="88"/>
    </location>
    <ligand>
        <name>Mg(2+)</name>
        <dbReference type="ChEBI" id="CHEBI:18420"/>
        <label>1</label>
        <note>catalytic</note>
    </ligand>
</feature>
<keyword evidence="2" id="KW-0378">Hydrolase</keyword>
<protein>
    <submittedName>
        <fullName evidence="2">Inositol monophosphatase family protein</fullName>
        <ecNumber evidence="2">3.1.3.25</ecNumber>
    </submittedName>
</protein>
<comment type="cofactor">
    <cofactor evidence="1">
        <name>Mg(2+)</name>
        <dbReference type="ChEBI" id="CHEBI:18420"/>
    </cofactor>
</comment>
<dbReference type="AlphaFoldDB" id="A0A380GXA4"/>
<dbReference type="GO" id="GO:0006020">
    <property type="term" value="P:inositol metabolic process"/>
    <property type="evidence" value="ECO:0007669"/>
    <property type="project" value="TreeGrafter"/>
</dbReference>
<dbReference type="GO" id="GO:0046872">
    <property type="term" value="F:metal ion binding"/>
    <property type="evidence" value="ECO:0007669"/>
    <property type="project" value="UniProtKB-KW"/>
</dbReference>
<keyword evidence="1" id="KW-0479">Metal-binding</keyword>
<keyword evidence="1" id="KW-0460">Magnesium</keyword>
<dbReference type="GO" id="GO:0007165">
    <property type="term" value="P:signal transduction"/>
    <property type="evidence" value="ECO:0007669"/>
    <property type="project" value="TreeGrafter"/>
</dbReference>
<dbReference type="PANTHER" id="PTHR20854">
    <property type="entry name" value="INOSITOL MONOPHOSPHATASE"/>
    <property type="match status" value="1"/>
</dbReference>
<name>A0A380GXA4_9STAP</name>
<feature type="binding site" evidence="1">
    <location>
        <position position="70"/>
    </location>
    <ligand>
        <name>Mg(2+)</name>
        <dbReference type="ChEBI" id="CHEBI:18420"/>
        <label>1</label>
        <note>catalytic</note>
    </ligand>
</feature>
<dbReference type="PANTHER" id="PTHR20854:SF4">
    <property type="entry name" value="INOSITOL-1-MONOPHOSPHATASE-RELATED"/>
    <property type="match status" value="1"/>
</dbReference>
<dbReference type="EMBL" id="UHDT01000001">
    <property type="protein sequence ID" value="SUM58235.1"/>
    <property type="molecule type" value="Genomic_DNA"/>
</dbReference>
<dbReference type="EC" id="3.1.3.25" evidence="2"/>